<dbReference type="PANTHER" id="PTHR22957:SF337">
    <property type="entry name" value="TBC1 DOMAIN FAMILY MEMBER 5"/>
    <property type="match status" value="1"/>
</dbReference>
<accession>A0A9P6VTJ7</accession>
<keyword evidence="1" id="KW-0343">GTPase activation</keyword>
<dbReference type="SMART" id="SM00164">
    <property type="entry name" value="TBC"/>
    <property type="match status" value="1"/>
</dbReference>
<dbReference type="GO" id="GO:0005096">
    <property type="term" value="F:GTPase activator activity"/>
    <property type="evidence" value="ECO:0007669"/>
    <property type="project" value="UniProtKB-KW"/>
</dbReference>
<evidence type="ECO:0000256" key="2">
    <source>
        <dbReference type="SAM" id="Phobius"/>
    </source>
</evidence>
<dbReference type="PROSITE" id="PS50086">
    <property type="entry name" value="TBC_RABGAP"/>
    <property type="match status" value="1"/>
</dbReference>
<reference evidence="4 5" key="1">
    <citation type="submission" date="2020-11" db="EMBL/GenBank/DDBJ databases">
        <title>Kefir isolates.</title>
        <authorList>
            <person name="Marcisauskas S."/>
            <person name="Kim Y."/>
            <person name="Blasche S."/>
        </authorList>
    </citation>
    <scope>NUCLEOTIDE SEQUENCE [LARGE SCALE GENOMIC DNA]</scope>
    <source>
        <strain evidence="4 5">OG2</strain>
    </source>
</reference>
<dbReference type="Gene3D" id="1.10.472.80">
    <property type="entry name" value="Ypt/Rab-GAP domain of gyp1p, domain 3"/>
    <property type="match status" value="1"/>
</dbReference>
<evidence type="ECO:0000313" key="4">
    <source>
        <dbReference type="EMBL" id="KAG0654450.1"/>
    </source>
</evidence>
<gene>
    <name evidence="4" type="ORF">C6P45_003399</name>
</gene>
<dbReference type="EMBL" id="PUHR01000343">
    <property type="protein sequence ID" value="KAG0654450.1"/>
    <property type="molecule type" value="Genomic_DNA"/>
</dbReference>
<evidence type="ECO:0000256" key="1">
    <source>
        <dbReference type="ARBA" id="ARBA00022468"/>
    </source>
</evidence>
<keyword evidence="2" id="KW-0472">Membrane</keyword>
<dbReference type="InterPro" id="IPR035969">
    <property type="entry name" value="Rab-GAP_TBC_sf"/>
</dbReference>
<dbReference type="OrthoDB" id="27140at2759"/>
<name>A0A9P6VTJ7_MAUEX</name>
<organism evidence="4 5">
    <name type="scientific">Maudiozyma exigua</name>
    <name type="common">Yeast</name>
    <name type="synonym">Kazachstania exigua</name>
    <dbReference type="NCBI Taxonomy" id="34358"/>
    <lineage>
        <taxon>Eukaryota</taxon>
        <taxon>Fungi</taxon>
        <taxon>Dikarya</taxon>
        <taxon>Ascomycota</taxon>
        <taxon>Saccharomycotina</taxon>
        <taxon>Saccharomycetes</taxon>
        <taxon>Saccharomycetales</taxon>
        <taxon>Saccharomycetaceae</taxon>
        <taxon>Maudiozyma</taxon>
    </lineage>
</organism>
<dbReference type="Pfam" id="PF00566">
    <property type="entry name" value="RabGAP-TBC"/>
    <property type="match status" value="1"/>
</dbReference>
<dbReference type="InterPro" id="IPR000195">
    <property type="entry name" value="Rab-GAP-TBC_dom"/>
</dbReference>
<comment type="caution">
    <text evidence="4">The sequence shown here is derived from an EMBL/GenBank/DDBJ whole genome shotgun (WGS) entry which is preliminary data.</text>
</comment>
<dbReference type="Proteomes" id="UP000750334">
    <property type="component" value="Unassembled WGS sequence"/>
</dbReference>
<feature type="domain" description="Rab-GAP TBC" evidence="3">
    <location>
        <begin position="1"/>
        <end position="257"/>
    </location>
</feature>
<dbReference type="SUPFAM" id="SSF47923">
    <property type="entry name" value="Ypt/Rab-GAP domain of gyp1p"/>
    <property type="match status" value="2"/>
</dbReference>
<protein>
    <recommendedName>
        <fullName evidence="3">Rab-GAP TBC domain-containing protein</fullName>
    </recommendedName>
</protein>
<sequence length="364" mass="43175">MNSLYTLVSVPLLSETQSQSEESHHEHNSHKLKTTLFNPLKHIMTNDKNNKRIRKLTPNETHSHPLLISPDSNSDDPSIEIGMNINDTLEIIDLDLSRLIISPIFQDPFVHGLMRKILFNYLLISNKDNNADDILKQTYYYRQGFHEILAVIFLQFYHRDTTITEEQIKFILFIFIKLMDPLRLTFYQESQLLTWQQSYFIRILKLCDLDLYKILYGDTSMNNHNLIWLIRWTRLLFLRELPMEDCLVIWDHILTFSYSMDVMVACLVISILVVVKKDLTKIDKDEQMDNDDIIEYLLQFDKRGSKLNVLQVCQLSGLLCEAWESGHWKELNKIVLNHIRNNNIDPNRKRLEDKLRKRVQKIIE</sequence>
<keyword evidence="2" id="KW-0812">Transmembrane</keyword>
<proteinExistence type="predicted"/>
<dbReference type="PANTHER" id="PTHR22957">
    <property type="entry name" value="TBC1 DOMAIN FAMILY MEMBER GTPASE-ACTIVATING PROTEIN"/>
    <property type="match status" value="1"/>
</dbReference>
<keyword evidence="5" id="KW-1185">Reference proteome</keyword>
<evidence type="ECO:0000259" key="3">
    <source>
        <dbReference type="PROSITE" id="PS50086"/>
    </source>
</evidence>
<dbReference type="AlphaFoldDB" id="A0A9P6VTJ7"/>
<evidence type="ECO:0000313" key="5">
    <source>
        <dbReference type="Proteomes" id="UP000750334"/>
    </source>
</evidence>
<feature type="transmembrane region" description="Helical" evidence="2">
    <location>
        <begin position="256"/>
        <end position="275"/>
    </location>
</feature>
<keyword evidence="2" id="KW-1133">Transmembrane helix</keyword>